<organism evidence="1 2">
    <name type="scientific">Rhipicephalus microplus</name>
    <name type="common">Cattle tick</name>
    <name type="synonym">Boophilus microplus</name>
    <dbReference type="NCBI Taxonomy" id="6941"/>
    <lineage>
        <taxon>Eukaryota</taxon>
        <taxon>Metazoa</taxon>
        <taxon>Ecdysozoa</taxon>
        <taxon>Arthropoda</taxon>
        <taxon>Chelicerata</taxon>
        <taxon>Arachnida</taxon>
        <taxon>Acari</taxon>
        <taxon>Parasitiformes</taxon>
        <taxon>Ixodida</taxon>
        <taxon>Ixodoidea</taxon>
        <taxon>Ixodidae</taxon>
        <taxon>Rhipicephalinae</taxon>
        <taxon>Rhipicephalus</taxon>
        <taxon>Boophilus</taxon>
    </lineage>
</organism>
<evidence type="ECO:0000313" key="2">
    <source>
        <dbReference type="Proteomes" id="UP000821866"/>
    </source>
</evidence>
<name>A0A9J6CZZ0_RHIMP</name>
<evidence type="ECO:0000313" key="1">
    <source>
        <dbReference type="EMBL" id="KAH7964171.1"/>
    </source>
</evidence>
<protein>
    <submittedName>
        <fullName evidence="1">Uncharacterized protein</fullName>
    </submittedName>
</protein>
<accession>A0A9J6CZZ0</accession>
<dbReference type="EMBL" id="JABSTU010004173">
    <property type="protein sequence ID" value="KAH7964171.1"/>
    <property type="molecule type" value="Genomic_DNA"/>
</dbReference>
<dbReference type="AlphaFoldDB" id="A0A9J6CZZ0"/>
<comment type="caution">
    <text evidence="1">The sequence shown here is derived from an EMBL/GenBank/DDBJ whole genome shotgun (WGS) entry which is preliminary data.</text>
</comment>
<reference evidence="1" key="1">
    <citation type="journal article" date="2020" name="Cell">
        <title>Large-Scale Comparative Analyses of Tick Genomes Elucidate Their Genetic Diversity and Vector Capacities.</title>
        <authorList>
            <consortium name="Tick Genome and Microbiome Consortium (TIGMIC)"/>
            <person name="Jia N."/>
            <person name="Wang J."/>
            <person name="Shi W."/>
            <person name="Du L."/>
            <person name="Sun Y."/>
            <person name="Zhan W."/>
            <person name="Jiang J.F."/>
            <person name="Wang Q."/>
            <person name="Zhang B."/>
            <person name="Ji P."/>
            <person name="Bell-Sakyi L."/>
            <person name="Cui X.M."/>
            <person name="Yuan T.T."/>
            <person name="Jiang B.G."/>
            <person name="Yang W.F."/>
            <person name="Lam T.T."/>
            <person name="Chang Q.C."/>
            <person name="Ding S.J."/>
            <person name="Wang X.J."/>
            <person name="Zhu J.G."/>
            <person name="Ruan X.D."/>
            <person name="Zhao L."/>
            <person name="Wei J.T."/>
            <person name="Ye R.Z."/>
            <person name="Que T.C."/>
            <person name="Du C.H."/>
            <person name="Zhou Y.H."/>
            <person name="Cheng J.X."/>
            <person name="Dai P.F."/>
            <person name="Guo W.B."/>
            <person name="Han X.H."/>
            <person name="Huang E.J."/>
            <person name="Li L.F."/>
            <person name="Wei W."/>
            <person name="Gao Y.C."/>
            <person name="Liu J.Z."/>
            <person name="Shao H.Z."/>
            <person name="Wang X."/>
            <person name="Wang C.C."/>
            <person name="Yang T.C."/>
            <person name="Huo Q.B."/>
            <person name="Li W."/>
            <person name="Chen H.Y."/>
            <person name="Chen S.E."/>
            <person name="Zhou L.G."/>
            <person name="Ni X.B."/>
            <person name="Tian J.H."/>
            <person name="Sheng Y."/>
            <person name="Liu T."/>
            <person name="Pan Y.S."/>
            <person name="Xia L.Y."/>
            <person name="Li J."/>
            <person name="Zhao F."/>
            <person name="Cao W.C."/>
        </authorList>
    </citation>
    <scope>NUCLEOTIDE SEQUENCE</scope>
    <source>
        <strain evidence="1">Rmic-2018</strain>
    </source>
</reference>
<keyword evidence="2" id="KW-1185">Reference proteome</keyword>
<gene>
    <name evidence="1" type="ORF">HPB51_027593</name>
</gene>
<proteinExistence type="predicted"/>
<reference evidence="1" key="2">
    <citation type="submission" date="2021-09" db="EMBL/GenBank/DDBJ databases">
        <authorList>
            <person name="Jia N."/>
            <person name="Wang J."/>
            <person name="Shi W."/>
            <person name="Du L."/>
            <person name="Sun Y."/>
            <person name="Zhan W."/>
            <person name="Jiang J."/>
            <person name="Wang Q."/>
            <person name="Zhang B."/>
            <person name="Ji P."/>
            <person name="Sakyi L.B."/>
            <person name="Cui X."/>
            <person name="Yuan T."/>
            <person name="Jiang B."/>
            <person name="Yang W."/>
            <person name="Lam T.T.-Y."/>
            <person name="Chang Q."/>
            <person name="Ding S."/>
            <person name="Wang X."/>
            <person name="Zhu J."/>
            <person name="Ruan X."/>
            <person name="Zhao L."/>
            <person name="Wei J."/>
            <person name="Que T."/>
            <person name="Du C."/>
            <person name="Cheng J."/>
            <person name="Dai P."/>
            <person name="Han X."/>
            <person name="Huang E."/>
            <person name="Gao Y."/>
            <person name="Liu J."/>
            <person name="Shao H."/>
            <person name="Ye R."/>
            <person name="Li L."/>
            <person name="Wei W."/>
            <person name="Wang X."/>
            <person name="Wang C."/>
            <person name="Huo Q."/>
            <person name="Li W."/>
            <person name="Guo W."/>
            <person name="Chen H."/>
            <person name="Chen S."/>
            <person name="Zhou L."/>
            <person name="Zhou L."/>
            <person name="Ni X."/>
            <person name="Tian J."/>
            <person name="Zhou Y."/>
            <person name="Sheng Y."/>
            <person name="Liu T."/>
            <person name="Pan Y."/>
            <person name="Xia L."/>
            <person name="Li J."/>
            <person name="Zhao F."/>
            <person name="Cao W."/>
        </authorList>
    </citation>
    <scope>NUCLEOTIDE SEQUENCE</scope>
    <source>
        <strain evidence="1">Rmic-2018</strain>
        <tissue evidence="1">Larvae</tissue>
    </source>
</reference>
<sequence length="105" mass="11917">MFFLRDTALTYYENHEDTLTTRERFVSEIKECLGDTVAKRKQAEQTLLQRAQVPGETCTMYIEAILKLCKTANSCISEEDKVVHLLKGIAEDVITFLSAKTALVQ</sequence>
<dbReference type="Proteomes" id="UP000821866">
    <property type="component" value="Unassembled WGS sequence"/>
</dbReference>